<dbReference type="EMBL" id="FOWD01000004">
    <property type="protein sequence ID" value="SFN92754.1"/>
    <property type="molecule type" value="Genomic_DNA"/>
</dbReference>
<dbReference type="InterPro" id="IPR027365">
    <property type="entry name" value="GNAT_acetyltra_YdfB-like"/>
</dbReference>
<proteinExistence type="predicted"/>
<gene>
    <name evidence="1" type="ORF">SAMN04489757_104167</name>
</gene>
<dbReference type="Pfam" id="PF12746">
    <property type="entry name" value="GNAT_acetyltran"/>
    <property type="match status" value="1"/>
</dbReference>
<sequence>MIKINNLQTVSNFENVVNEDCPSFSGIIAGECKGELWVDTIDKPTIALANSYAVGSFAFLGNIVNDNTYIELDNFIKKDIFYYLKQQGINYFEFTIENAELRPYIFKMFKDKTIQREKEYSFRKTEHIDKNYYLPDDFRMQKVDSDFWDKILNGDFKNETFLTKRILESWESFENFKKRSVAYCITYSDSIASVIVGTARFKNVIPIDIETEEKFRHKGLAYSLTIEFVNACIKNGLMAQWDCMESNPNSQKTAKKAGFKFYKENEVYWFDI</sequence>
<keyword evidence="2" id="KW-1185">Reference proteome</keyword>
<protein>
    <submittedName>
        <fullName evidence="1">GNAT acetyltransferase</fullName>
    </submittedName>
</protein>
<dbReference type="STRING" id="1527.SAMN04489757_104167"/>
<dbReference type="Gene3D" id="3.40.630.30">
    <property type="match status" value="1"/>
</dbReference>
<dbReference type="AlphaFoldDB" id="A0A1I5D0L5"/>
<organism evidence="1 2">
    <name type="scientific">Anaerocolumna aminovalerica</name>
    <dbReference type="NCBI Taxonomy" id="1527"/>
    <lineage>
        <taxon>Bacteria</taxon>
        <taxon>Bacillati</taxon>
        <taxon>Bacillota</taxon>
        <taxon>Clostridia</taxon>
        <taxon>Lachnospirales</taxon>
        <taxon>Lachnospiraceae</taxon>
        <taxon>Anaerocolumna</taxon>
    </lineage>
</organism>
<evidence type="ECO:0000313" key="2">
    <source>
        <dbReference type="Proteomes" id="UP000198806"/>
    </source>
</evidence>
<name>A0A1I5D0L5_9FIRM</name>
<dbReference type="OrthoDB" id="7833882at2"/>
<dbReference type="PANTHER" id="PTHR31143">
    <property type="match status" value="1"/>
</dbReference>
<reference evidence="1 2" key="1">
    <citation type="submission" date="2016-10" db="EMBL/GenBank/DDBJ databases">
        <authorList>
            <person name="de Groot N.N."/>
        </authorList>
    </citation>
    <scope>NUCLEOTIDE SEQUENCE [LARGE SCALE GENOMIC DNA]</scope>
    <source>
        <strain evidence="1 2">DSM 1283</strain>
    </source>
</reference>
<accession>A0A1I5D0L5</accession>
<keyword evidence="1" id="KW-0808">Transferase</keyword>
<evidence type="ECO:0000313" key="1">
    <source>
        <dbReference type="EMBL" id="SFN92754.1"/>
    </source>
</evidence>
<dbReference type="RefSeq" id="WP_091684550.1">
    <property type="nucleotide sequence ID" value="NZ_BAABFM010000079.1"/>
</dbReference>
<dbReference type="Proteomes" id="UP000198806">
    <property type="component" value="Unassembled WGS sequence"/>
</dbReference>
<dbReference type="SUPFAM" id="SSF55729">
    <property type="entry name" value="Acyl-CoA N-acyltransferases (Nat)"/>
    <property type="match status" value="1"/>
</dbReference>
<dbReference type="InterPro" id="IPR016181">
    <property type="entry name" value="Acyl_CoA_acyltransferase"/>
</dbReference>
<dbReference type="PANTHER" id="PTHR31143:SF2">
    <property type="entry name" value="FR47-LIKE DOMAIN-CONTAINING PROTEIN-RELATED"/>
    <property type="match status" value="1"/>
</dbReference>
<dbReference type="GO" id="GO:0016740">
    <property type="term" value="F:transferase activity"/>
    <property type="evidence" value="ECO:0007669"/>
    <property type="project" value="UniProtKB-KW"/>
</dbReference>